<dbReference type="CDD" id="cd12148">
    <property type="entry name" value="fungal_TF_MHR"/>
    <property type="match status" value="1"/>
</dbReference>
<evidence type="ECO:0000256" key="1">
    <source>
        <dbReference type="ARBA" id="ARBA00004123"/>
    </source>
</evidence>
<dbReference type="Pfam" id="PF04082">
    <property type="entry name" value="Fungal_trans"/>
    <property type="match status" value="1"/>
</dbReference>
<dbReference type="Gene3D" id="4.10.240.10">
    <property type="entry name" value="Zn(2)-C6 fungal-type DNA-binding domain"/>
    <property type="match status" value="1"/>
</dbReference>
<dbReference type="GO" id="GO:0000981">
    <property type="term" value="F:DNA-binding transcription factor activity, RNA polymerase II-specific"/>
    <property type="evidence" value="ECO:0007669"/>
    <property type="project" value="InterPro"/>
</dbReference>
<dbReference type="GO" id="GO:0008270">
    <property type="term" value="F:zinc ion binding"/>
    <property type="evidence" value="ECO:0007669"/>
    <property type="project" value="InterPro"/>
</dbReference>
<gene>
    <name evidence="7" type="ORF">RDB_LOCUS104975</name>
</gene>
<evidence type="ECO:0000256" key="2">
    <source>
        <dbReference type="ARBA" id="ARBA00022723"/>
    </source>
</evidence>
<comment type="subcellular location">
    <subcellularLocation>
        <location evidence="1">Nucleus</location>
    </subcellularLocation>
</comment>
<comment type="caution">
    <text evidence="7">The sequence shown here is derived from an EMBL/GenBank/DDBJ whole genome shotgun (WGS) entry which is preliminary data.</text>
</comment>
<sequence length="935" mass="105888">MQSLGQRHRHISEKSVIACDQCSQSEPEVRCRFNPAKEDKCRGCHVRNLECTWTRVPKPLPPPDSAYIEYLEARVKEVEKHLKILFPGINTKRELDTLLEPQSIPTSNKPNPAAIDHEQLRSPNTGIPSPPRKSLPASTITTSTPATIRLIQQVRLANVNFDHVQGEKNDEDVVWRNLPKRETSTYHGSSSLEVLSRDAGVLRSGYDSPSPRPTILTTHRRPVFWQPPPAETKYISNSVWDSEEGLALDLPPEDLIPILVDTFFRMLFFPFIHRGMFEKQLKANLHKRDGTYLRILLLICANGARWCDDPRVLDERWPVKLSAGHKWFRQLAYWQKNPMEQIGLQDAQLITLFAIYCFGTSGNYQAWITTGVGIRLMQDVGVHRRKSTQSLEDELFKRCFWTMVMLDRLQCLTMDRHPATWDLDFDLDYALEIDDEMWSLEPGAPLPVQPAGVPSRLCCFNQMIKLTRIAGRCLQTVYSLESTKRQIGLDGPQGEAWMFNEINSQFGQWVRDVPSFLRLPSTGNYESTRFSTDVVEMWALYYDLLIGANRPFIAKSSSPLAAPALKICCDGARECTKILRTYLQTSVTYLSPGMMHPAFESAMILIIDLIAQGSSAHPSLTDQKEEDMRECMRILKLSETKFHIAGRLYDMVQEFEEYWRLELSPRTRSDAASSPASADSSIQRPVQRLPFDPIDSVLPKIKVKAEDNTTFDLILPPDTTPLVQASSQFPDLQQSIEPAPSYDYAHPNSYADEMFTGLYPFNVSHPQAEQNPPQVPSEASLSSMSTSSNLGHLQAYLPEYGYTVKNAAQQHARRSLSTSHQLLDRASEGKLNVSSAAIPGLGVFTPKGWMNSSSQAGWSREPQRSRESPERSGLSVLRFPYPWPWLTDYTGQRRNGTQLCTAPLVYMADFIIHNQDLDNLSHSATLLLLRSSRAI</sequence>
<evidence type="ECO:0000313" key="8">
    <source>
        <dbReference type="Proteomes" id="UP000663850"/>
    </source>
</evidence>
<evidence type="ECO:0000256" key="3">
    <source>
        <dbReference type="ARBA" id="ARBA00023125"/>
    </source>
</evidence>
<dbReference type="PANTHER" id="PTHR46910:SF3">
    <property type="entry name" value="HALOTOLERANCE PROTEIN 9-RELATED"/>
    <property type="match status" value="1"/>
</dbReference>
<dbReference type="GO" id="GO:0003677">
    <property type="term" value="F:DNA binding"/>
    <property type="evidence" value="ECO:0007669"/>
    <property type="project" value="UniProtKB-KW"/>
</dbReference>
<dbReference type="Proteomes" id="UP000663850">
    <property type="component" value="Unassembled WGS sequence"/>
</dbReference>
<feature type="region of interest" description="Disordered" evidence="5">
    <location>
        <begin position="101"/>
        <end position="139"/>
    </location>
</feature>
<dbReference type="EMBL" id="CAJMWZ010005687">
    <property type="protein sequence ID" value="CAE6509668.1"/>
    <property type="molecule type" value="Genomic_DNA"/>
</dbReference>
<keyword evidence="4" id="KW-0539">Nucleus</keyword>
<keyword evidence="2" id="KW-0479">Metal-binding</keyword>
<organism evidence="7 8">
    <name type="scientific">Rhizoctonia solani</name>
    <dbReference type="NCBI Taxonomy" id="456999"/>
    <lineage>
        <taxon>Eukaryota</taxon>
        <taxon>Fungi</taxon>
        <taxon>Dikarya</taxon>
        <taxon>Basidiomycota</taxon>
        <taxon>Agaricomycotina</taxon>
        <taxon>Agaricomycetes</taxon>
        <taxon>Cantharellales</taxon>
        <taxon>Ceratobasidiaceae</taxon>
        <taxon>Rhizoctonia</taxon>
    </lineage>
</organism>
<evidence type="ECO:0000256" key="5">
    <source>
        <dbReference type="SAM" id="MobiDB-lite"/>
    </source>
</evidence>
<dbReference type="InterPro" id="IPR007219">
    <property type="entry name" value="XnlR_reg_dom"/>
</dbReference>
<accession>A0A8H3D4K0</accession>
<dbReference type="PANTHER" id="PTHR46910">
    <property type="entry name" value="TRANSCRIPTION FACTOR PDR1"/>
    <property type="match status" value="1"/>
</dbReference>
<feature type="region of interest" description="Disordered" evidence="5">
    <location>
        <begin position="762"/>
        <end position="785"/>
    </location>
</feature>
<evidence type="ECO:0000259" key="6">
    <source>
        <dbReference type="SMART" id="SM00906"/>
    </source>
</evidence>
<evidence type="ECO:0000256" key="4">
    <source>
        <dbReference type="ARBA" id="ARBA00023242"/>
    </source>
</evidence>
<feature type="domain" description="Xylanolytic transcriptional activator regulatory" evidence="6">
    <location>
        <begin position="366"/>
        <end position="436"/>
    </location>
</feature>
<dbReference type="SMART" id="SM00906">
    <property type="entry name" value="Fungal_trans"/>
    <property type="match status" value="1"/>
</dbReference>
<proteinExistence type="predicted"/>
<dbReference type="InterPro" id="IPR050987">
    <property type="entry name" value="AtrR-like"/>
</dbReference>
<protein>
    <recommendedName>
        <fullName evidence="6">Xylanolytic transcriptional activator regulatory domain-containing protein</fullName>
    </recommendedName>
</protein>
<name>A0A8H3D4K0_9AGAM</name>
<evidence type="ECO:0000313" key="7">
    <source>
        <dbReference type="EMBL" id="CAE6509668.1"/>
    </source>
</evidence>
<reference evidence="7" key="1">
    <citation type="submission" date="2021-01" db="EMBL/GenBank/DDBJ databases">
        <authorList>
            <person name="Kaushik A."/>
        </authorList>
    </citation>
    <scope>NUCLEOTIDE SEQUENCE</scope>
    <source>
        <strain evidence="7">Type strain: AG8-Rh-89/</strain>
    </source>
</reference>
<dbReference type="GO" id="GO:0005634">
    <property type="term" value="C:nucleus"/>
    <property type="evidence" value="ECO:0007669"/>
    <property type="project" value="UniProtKB-SubCell"/>
</dbReference>
<dbReference type="AlphaFoldDB" id="A0A8H3D4K0"/>
<dbReference type="GO" id="GO:0006351">
    <property type="term" value="P:DNA-templated transcription"/>
    <property type="evidence" value="ECO:0007669"/>
    <property type="project" value="InterPro"/>
</dbReference>
<dbReference type="InterPro" id="IPR036864">
    <property type="entry name" value="Zn2-C6_fun-type_DNA-bd_sf"/>
</dbReference>
<keyword evidence="3" id="KW-0238">DNA-binding</keyword>